<dbReference type="PANTHER" id="PTHR23534">
    <property type="entry name" value="MFS PERMEASE"/>
    <property type="match status" value="1"/>
</dbReference>
<keyword evidence="3 4" id="KW-0472">Membrane</keyword>
<dbReference type="RefSeq" id="WP_034164033.1">
    <property type="nucleotide sequence ID" value="NZ_CP006664.1"/>
</dbReference>
<evidence type="ECO:0000256" key="1">
    <source>
        <dbReference type="ARBA" id="ARBA00022692"/>
    </source>
</evidence>
<dbReference type="InterPro" id="IPR011701">
    <property type="entry name" value="MFS"/>
</dbReference>
<dbReference type="Proteomes" id="UP000028681">
    <property type="component" value="Chromosome"/>
</dbReference>
<feature type="transmembrane region" description="Helical" evidence="4">
    <location>
        <begin position="250"/>
        <end position="272"/>
    </location>
</feature>
<gene>
    <name evidence="5" type="ORF">ETEE_1638</name>
</gene>
<reference evidence="5 6" key="1">
    <citation type="journal article" date="2012" name="PLoS ONE">
        <title>Edwardsiella comparative phylogenomics reveal the new intra/inter-species taxonomic relationships, virulence evolution and niche adaptation mechanisms.</title>
        <authorList>
            <person name="Yang M."/>
            <person name="Lv Y."/>
            <person name="Xiao J."/>
            <person name="Wu H."/>
            <person name="Zheng H."/>
            <person name="Liu Q."/>
            <person name="Zhang Y."/>
            <person name="Wang Q."/>
        </authorList>
    </citation>
    <scope>NUCLEOTIDE SEQUENCE [LARGE SCALE GENOMIC DNA]</scope>
    <source>
        <strain evidence="6">080813</strain>
    </source>
</reference>
<evidence type="ECO:0000313" key="6">
    <source>
        <dbReference type="Proteomes" id="UP000028681"/>
    </source>
</evidence>
<feature type="transmembrane region" description="Helical" evidence="4">
    <location>
        <begin position="284"/>
        <end position="303"/>
    </location>
</feature>
<protein>
    <submittedName>
        <fullName evidence="5">Transporter, major facilitator family</fullName>
    </submittedName>
</protein>
<evidence type="ECO:0000313" key="5">
    <source>
        <dbReference type="EMBL" id="AIJ08087.1"/>
    </source>
</evidence>
<evidence type="ECO:0000256" key="3">
    <source>
        <dbReference type="ARBA" id="ARBA00023136"/>
    </source>
</evidence>
<feature type="transmembrane region" description="Helical" evidence="4">
    <location>
        <begin position="82"/>
        <end position="106"/>
    </location>
</feature>
<feature type="transmembrane region" description="Helical" evidence="4">
    <location>
        <begin position="346"/>
        <end position="367"/>
    </location>
</feature>
<proteinExistence type="predicted"/>
<keyword evidence="2 4" id="KW-1133">Transmembrane helix</keyword>
<organism evidence="5 6">
    <name type="scientific">Edwardsiella anguillarum ET080813</name>
    <dbReference type="NCBI Taxonomy" id="667120"/>
    <lineage>
        <taxon>Bacteria</taxon>
        <taxon>Pseudomonadati</taxon>
        <taxon>Pseudomonadota</taxon>
        <taxon>Gammaproteobacteria</taxon>
        <taxon>Enterobacterales</taxon>
        <taxon>Hafniaceae</taxon>
        <taxon>Edwardsiella</taxon>
    </lineage>
</organism>
<feature type="transmembrane region" description="Helical" evidence="4">
    <location>
        <begin position="373"/>
        <end position="394"/>
    </location>
</feature>
<feature type="transmembrane region" description="Helical" evidence="4">
    <location>
        <begin position="112"/>
        <end position="130"/>
    </location>
</feature>
<dbReference type="EMBL" id="CP006664">
    <property type="protein sequence ID" value="AIJ08087.1"/>
    <property type="molecule type" value="Genomic_DNA"/>
</dbReference>
<feature type="transmembrane region" description="Helical" evidence="4">
    <location>
        <begin position="54"/>
        <end position="75"/>
    </location>
</feature>
<dbReference type="AlphaFoldDB" id="A0A076LMY7"/>
<dbReference type="GeneID" id="33939255"/>
<evidence type="ECO:0000256" key="4">
    <source>
        <dbReference type="SAM" id="Phobius"/>
    </source>
</evidence>
<name>A0A076LMY7_9GAMM</name>
<dbReference type="Gene3D" id="1.20.1250.20">
    <property type="entry name" value="MFS general substrate transporter like domains"/>
    <property type="match status" value="1"/>
</dbReference>
<evidence type="ECO:0000256" key="2">
    <source>
        <dbReference type="ARBA" id="ARBA00022989"/>
    </source>
</evidence>
<feature type="transmembrane region" description="Helical" evidence="4">
    <location>
        <begin position="18"/>
        <end position="42"/>
    </location>
</feature>
<dbReference type="InterPro" id="IPR036259">
    <property type="entry name" value="MFS_trans_sf"/>
</dbReference>
<dbReference type="HOGENOM" id="CLU_047644_2_0_6"/>
<feature type="transmembrane region" description="Helical" evidence="4">
    <location>
        <begin position="174"/>
        <end position="197"/>
    </location>
</feature>
<dbReference type="SUPFAM" id="SSF103473">
    <property type="entry name" value="MFS general substrate transporter"/>
    <property type="match status" value="1"/>
</dbReference>
<dbReference type="GO" id="GO:0022857">
    <property type="term" value="F:transmembrane transporter activity"/>
    <property type="evidence" value="ECO:0007669"/>
    <property type="project" value="InterPro"/>
</dbReference>
<accession>A0A076LMY7</accession>
<feature type="transmembrane region" description="Helical" evidence="4">
    <location>
        <begin position="142"/>
        <end position="162"/>
    </location>
</feature>
<dbReference type="Pfam" id="PF07690">
    <property type="entry name" value="MFS_1"/>
    <property type="match status" value="1"/>
</dbReference>
<dbReference type="PANTHER" id="PTHR23534:SF1">
    <property type="entry name" value="MAJOR FACILITATOR SUPERFAMILY PROTEIN"/>
    <property type="match status" value="1"/>
</dbReference>
<keyword evidence="1 4" id="KW-0812">Transmembrane</keyword>
<feature type="transmembrane region" description="Helical" evidence="4">
    <location>
        <begin position="218"/>
        <end position="238"/>
    </location>
</feature>
<dbReference type="KEGG" id="ete:ETEE_1638"/>
<sequence length="400" mass="42040">MDNPIGVTLSLRQQNKNILCLAAAQALAGANSVVFYAIGAIVGQRLAPHDTLSTLPITLFVTGMAACILPFGYLAKQRGRKAAFMVGTALGTLAGLTAALAVFIASFELFCLAAPMGGAYAAVTLSFRFAAADGVGPERRALAMSLVMAGGVAAGVLGPSLIGGSLALWPTYPLVAAFIAQALAAATAALVLYRVTVPPVSAPAPAMRRSLRSIARQPGLIRTVFCAAVSYTVMNFLMTAAPLSMHMHGLSLHASTLGIQWHVIAMYTPGFITGRLINRFGAESISTAGLAITLLAILMGFSGQEVMHYWLSLILLGLGWSLGFTGASANLLNYHRPEERIRVQSLNDFTIFSLMIVGSFLSGVLLNRAGWHAVLWGSLIPVSAALWVMLAGMAHRRRTG</sequence>
<feature type="transmembrane region" description="Helical" evidence="4">
    <location>
        <begin position="309"/>
        <end position="334"/>
    </location>
</feature>